<keyword evidence="3" id="KW-0175">Coiled coil</keyword>
<dbReference type="Proteomes" id="UP000075260">
    <property type="component" value="Unassembled WGS sequence"/>
</dbReference>
<evidence type="ECO:0000313" key="6">
    <source>
        <dbReference type="EMBL" id="KYF65179.1"/>
    </source>
</evidence>
<dbReference type="GO" id="GO:0016887">
    <property type="term" value="F:ATP hydrolysis activity"/>
    <property type="evidence" value="ECO:0007669"/>
    <property type="project" value="InterPro"/>
</dbReference>
<evidence type="ECO:0000313" key="7">
    <source>
        <dbReference type="Proteomes" id="UP000075260"/>
    </source>
</evidence>
<organism evidence="6 7">
    <name type="scientific">Sorangium cellulosum</name>
    <name type="common">Polyangium cellulosum</name>
    <dbReference type="NCBI Taxonomy" id="56"/>
    <lineage>
        <taxon>Bacteria</taxon>
        <taxon>Pseudomonadati</taxon>
        <taxon>Myxococcota</taxon>
        <taxon>Polyangia</taxon>
        <taxon>Polyangiales</taxon>
        <taxon>Polyangiaceae</taxon>
        <taxon>Sorangium</taxon>
    </lineage>
</organism>
<dbReference type="Pfam" id="PF00005">
    <property type="entry name" value="ABC_tran"/>
    <property type="match status" value="2"/>
</dbReference>
<dbReference type="Pfam" id="PF16326">
    <property type="entry name" value="ABC_tran_CTD"/>
    <property type="match status" value="1"/>
</dbReference>
<dbReference type="GO" id="GO:0003677">
    <property type="term" value="F:DNA binding"/>
    <property type="evidence" value="ECO:0007669"/>
    <property type="project" value="InterPro"/>
</dbReference>
<dbReference type="InterPro" id="IPR027417">
    <property type="entry name" value="P-loop_NTPase"/>
</dbReference>
<evidence type="ECO:0000256" key="2">
    <source>
        <dbReference type="ARBA" id="ARBA00022840"/>
    </source>
</evidence>
<dbReference type="OrthoDB" id="9762369at2"/>
<keyword evidence="2" id="KW-0067">ATP-binding</keyword>
<dbReference type="EMBL" id="JEMA01000851">
    <property type="protein sequence ID" value="KYF65179.1"/>
    <property type="molecule type" value="Genomic_DNA"/>
</dbReference>
<dbReference type="InterPro" id="IPR037118">
    <property type="entry name" value="Val-tRNA_synth_C_sf"/>
</dbReference>
<dbReference type="InterPro" id="IPR032524">
    <property type="entry name" value="ABC_tran_C"/>
</dbReference>
<feature type="compositionally biased region" description="Basic residues" evidence="4">
    <location>
        <begin position="279"/>
        <end position="289"/>
    </location>
</feature>
<feature type="domain" description="ABC transporter" evidence="5">
    <location>
        <begin position="4"/>
        <end position="257"/>
    </location>
</feature>
<reference evidence="6 7" key="1">
    <citation type="submission" date="2014-02" db="EMBL/GenBank/DDBJ databases">
        <title>The small core and large imbalanced accessory genome model reveals a collaborative survival strategy of Sorangium cellulosum strains in nature.</title>
        <authorList>
            <person name="Han K."/>
            <person name="Peng R."/>
            <person name="Blom J."/>
            <person name="Li Y.-Z."/>
        </authorList>
    </citation>
    <scope>NUCLEOTIDE SEQUENCE [LARGE SCALE GENOMIC DNA]</scope>
    <source>
        <strain evidence="6 7">So0008-312</strain>
    </source>
</reference>
<evidence type="ECO:0000256" key="1">
    <source>
        <dbReference type="ARBA" id="ARBA00022741"/>
    </source>
</evidence>
<dbReference type="InterPro" id="IPR051309">
    <property type="entry name" value="ABCF_ATPase"/>
</dbReference>
<dbReference type="Pfam" id="PF12848">
    <property type="entry name" value="ABC_tran_Xtn"/>
    <property type="match status" value="1"/>
</dbReference>
<dbReference type="SUPFAM" id="SSF52540">
    <property type="entry name" value="P-loop containing nucleoside triphosphate hydrolases"/>
    <property type="match status" value="2"/>
</dbReference>
<dbReference type="PANTHER" id="PTHR42855:SF1">
    <property type="entry name" value="ABC TRANSPORTER DOMAIN-CONTAINING PROTEIN"/>
    <property type="match status" value="1"/>
</dbReference>
<keyword evidence="1" id="KW-0547">Nucleotide-binding</keyword>
<accession>A0A150QB14</accession>
<dbReference type="PROSITE" id="PS50893">
    <property type="entry name" value="ABC_TRANSPORTER_2"/>
    <property type="match status" value="2"/>
</dbReference>
<dbReference type="Gene3D" id="3.40.50.300">
    <property type="entry name" value="P-loop containing nucleotide triphosphate hydrolases"/>
    <property type="match status" value="2"/>
</dbReference>
<dbReference type="InterPro" id="IPR003439">
    <property type="entry name" value="ABC_transporter-like_ATP-bd"/>
</dbReference>
<dbReference type="PROSITE" id="PS00211">
    <property type="entry name" value="ABC_TRANSPORTER_1"/>
    <property type="match status" value="2"/>
</dbReference>
<dbReference type="AlphaFoldDB" id="A0A150QB14"/>
<dbReference type="InterPro" id="IPR032781">
    <property type="entry name" value="ABC_tran_Xtn"/>
</dbReference>
<evidence type="ECO:0000259" key="5">
    <source>
        <dbReference type="PROSITE" id="PS50893"/>
    </source>
</evidence>
<feature type="region of interest" description="Disordered" evidence="4">
    <location>
        <begin position="559"/>
        <end position="582"/>
    </location>
</feature>
<dbReference type="InterPro" id="IPR017871">
    <property type="entry name" value="ABC_transporter-like_CS"/>
</dbReference>
<dbReference type="FunFam" id="3.40.50.300:FF:000011">
    <property type="entry name" value="Putative ABC transporter ATP-binding component"/>
    <property type="match status" value="1"/>
</dbReference>
<feature type="coiled-coil region" evidence="3">
    <location>
        <begin position="592"/>
        <end position="653"/>
    </location>
</feature>
<evidence type="ECO:0000256" key="3">
    <source>
        <dbReference type="SAM" id="Coils"/>
    </source>
</evidence>
<evidence type="ECO:0000256" key="4">
    <source>
        <dbReference type="SAM" id="MobiDB-lite"/>
    </source>
</evidence>
<feature type="region of interest" description="Disordered" evidence="4">
    <location>
        <begin position="279"/>
        <end position="309"/>
    </location>
</feature>
<comment type="caution">
    <text evidence="6">The sequence shown here is derived from an EMBL/GenBank/DDBJ whole genome shotgun (WGS) entry which is preliminary data.</text>
</comment>
<dbReference type="GO" id="GO:0005524">
    <property type="term" value="F:ATP binding"/>
    <property type="evidence" value="ECO:0007669"/>
    <property type="project" value="UniProtKB-KW"/>
</dbReference>
<gene>
    <name evidence="6" type="ORF">BE15_01550</name>
</gene>
<name>A0A150QB14_SORCE</name>
<dbReference type="PANTHER" id="PTHR42855">
    <property type="entry name" value="ABC TRANSPORTER ATP-BINDING SUBUNIT"/>
    <property type="match status" value="1"/>
</dbReference>
<dbReference type="CDD" id="cd03221">
    <property type="entry name" value="ABCF_EF-3"/>
    <property type="match status" value="2"/>
</dbReference>
<dbReference type="Gene3D" id="1.10.287.380">
    <property type="entry name" value="Valyl-tRNA synthetase, C-terminal domain"/>
    <property type="match status" value="1"/>
</dbReference>
<feature type="domain" description="ABC transporter" evidence="5">
    <location>
        <begin position="321"/>
        <end position="549"/>
    </location>
</feature>
<dbReference type="SMART" id="SM00382">
    <property type="entry name" value="AAA"/>
    <property type="match status" value="2"/>
</dbReference>
<protein>
    <submittedName>
        <fullName evidence="6">ABC transporter</fullName>
    </submittedName>
</protein>
<sequence>MPVLTAHDLHKAFGPQTILDGVTVTIRTGERVGLVGLNGSGKSTLARILAGVELPDSGTISRRRGAEIGVLSQDPVFEPSDTARDVVLAGLSAWHAAKARHDEVSRSLAAGAGDAEALLAAQTEAAADVERLGGWDMMHRVDAIIGHVGVTRPDAPMSVLSGGDRRRVALARLLVSRPALAVLDEPSNHLDVETVEWLERYLVEEHPGALLLITHDRYLLDRVVERTLEIDKGKVYSYDGGYEEYLEQKSERLALEARTESNRQNFLRTELEWLRRQPKARTGKQKARIQRAETTKAAPPPKAERTAQLSVESVRTGKTILELKKLGLAVDGKWLVRGLDFSLTKGERVGVVGRNGTGKTTMLRAILGQVAAEGDGAAAEGPTMEGEVVLGKNSSIAYFDQHRSGLDLDKSIFENIAGSHTRVEVGGRSMDVRSYLERFLFDPNKARQPVGSLSGGERARVALAKMLTQSVNVIILDEPTNDLDVMTLAALEGMLVELDGSALVVTHDRWFLNRVATSILAFEGGGRVVRYAGNYDAYREQRAHAAAEVEAEAAARAARAQAAEPRPAQAPAKTAARAGGAPKLTYAERTELDGIVGRIDEAEQKVRELEAKLADPTLYSSRGAEVAGLLSDLDRARQEAARLVSRWEELETKREAAGKS</sequence>
<proteinExistence type="predicted"/>
<dbReference type="InterPro" id="IPR003593">
    <property type="entry name" value="AAA+_ATPase"/>
</dbReference>
<dbReference type="RefSeq" id="WP_061611259.1">
    <property type="nucleotide sequence ID" value="NZ_JEMA01000851.1"/>
</dbReference>